<protein>
    <submittedName>
        <fullName evidence="4">KH_dom_type_1 domain-containing protein</fullName>
    </submittedName>
</protein>
<keyword evidence="3" id="KW-1185">Reference proteome</keyword>
<dbReference type="Proteomes" id="UP000050761">
    <property type="component" value="Unassembled WGS sequence"/>
</dbReference>
<feature type="compositionally biased region" description="Basic and acidic residues" evidence="1">
    <location>
        <begin position="272"/>
        <end position="287"/>
    </location>
</feature>
<dbReference type="OrthoDB" id="5900829at2759"/>
<feature type="region of interest" description="Disordered" evidence="1">
    <location>
        <begin position="1"/>
        <end position="65"/>
    </location>
</feature>
<feature type="compositionally biased region" description="Low complexity" evidence="1">
    <location>
        <begin position="28"/>
        <end position="37"/>
    </location>
</feature>
<dbReference type="AlphaFoldDB" id="A0A183FL02"/>
<evidence type="ECO:0000313" key="4">
    <source>
        <dbReference type="WBParaSite" id="HPBE_0000787701-mRNA-1"/>
    </source>
</evidence>
<organism evidence="3 4">
    <name type="scientific">Heligmosomoides polygyrus</name>
    <name type="common">Parasitic roundworm</name>
    <dbReference type="NCBI Taxonomy" id="6339"/>
    <lineage>
        <taxon>Eukaryota</taxon>
        <taxon>Metazoa</taxon>
        <taxon>Ecdysozoa</taxon>
        <taxon>Nematoda</taxon>
        <taxon>Chromadorea</taxon>
        <taxon>Rhabditida</taxon>
        <taxon>Rhabditina</taxon>
        <taxon>Rhabditomorpha</taxon>
        <taxon>Strongyloidea</taxon>
        <taxon>Heligmosomidae</taxon>
        <taxon>Heligmosomoides</taxon>
    </lineage>
</organism>
<dbReference type="WBParaSite" id="HPBE_0000787701-mRNA-1">
    <property type="protein sequence ID" value="HPBE_0000787701-mRNA-1"/>
    <property type="gene ID" value="HPBE_0000787701"/>
</dbReference>
<evidence type="ECO:0000313" key="2">
    <source>
        <dbReference type="EMBL" id="VDO73958.1"/>
    </source>
</evidence>
<reference evidence="4" key="2">
    <citation type="submission" date="2019-09" db="UniProtKB">
        <authorList>
            <consortium name="WormBaseParasite"/>
        </authorList>
    </citation>
    <scope>IDENTIFICATION</scope>
</reference>
<sequence>MASPTASARAPGGPIVFQATSTPRRELSASSSTSMSDRLSDRPFEDDVENVRREDRPQEARNGQRCHRTEITSYHDRAASLSKMDLVPLKELGQFIGSTENGTEYQQLVSESFKGARINVHSTKEGQLAIARLGSSSDTVVRDLVEIVSDQAQLDHVLTLLPPMQRQLLAVRRKADAHSRPPLSHCGITSDENLERRGASALQSHEFKRLHGALESRTTQFGKRSAREGHRFFQAIPAGGQQAGNWRGEVRQWTMVSDKLVPRQKRRRIFEELGNRSHDSQDNHDGLSEGISVASVEL</sequence>
<evidence type="ECO:0000256" key="1">
    <source>
        <dbReference type="SAM" id="MobiDB-lite"/>
    </source>
</evidence>
<gene>
    <name evidence="2" type="ORF">HPBE_LOCUS7878</name>
</gene>
<reference evidence="2 3" key="1">
    <citation type="submission" date="2018-11" db="EMBL/GenBank/DDBJ databases">
        <authorList>
            <consortium name="Pathogen Informatics"/>
        </authorList>
    </citation>
    <scope>NUCLEOTIDE SEQUENCE [LARGE SCALE GENOMIC DNA]</scope>
</reference>
<feature type="region of interest" description="Disordered" evidence="1">
    <location>
        <begin position="272"/>
        <end position="298"/>
    </location>
</feature>
<accession>A0A183FL02</accession>
<evidence type="ECO:0000313" key="3">
    <source>
        <dbReference type="Proteomes" id="UP000050761"/>
    </source>
</evidence>
<accession>A0A3P8BC13</accession>
<name>A0A183FL02_HELPZ</name>
<dbReference type="EMBL" id="UZAH01025995">
    <property type="protein sequence ID" value="VDO73958.1"/>
    <property type="molecule type" value="Genomic_DNA"/>
</dbReference>
<feature type="compositionally biased region" description="Basic and acidic residues" evidence="1">
    <location>
        <begin position="38"/>
        <end position="59"/>
    </location>
</feature>
<proteinExistence type="predicted"/>